<dbReference type="InterPro" id="IPR046884">
    <property type="entry name" value="MnmA-like_central"/>
</dbReference>
<dbReference type="NCBIfam" id="TIGR00420">
    <property type="entry name" value="trmU"/>
    <property type="match status" value="1"/>
</dbReference>
<feature type="region of interest" description="Interaction with tRNA" evidence="9">
    <location>
        <begin position="311"/>
        <end position="312"/>
    </location>
</feature>
<dbReference type="Gene3D" id="2.30.30.280">
    <property type="entry name" value="Adenine nucleotide alpha hydrolases-like domains"/>
    <property type="match status" value="1"/>
</dbReference>
<evidence type="ECO:0000256" key="7">
    <source>
        <dbReference type="ARBA" id="ARBA00023157"/>
    </source>
</evidence>
<reference evidence="12 13" key="1">
    <citation type="submission" date="2021-02" db="EMBL/GenBank/DDBJ databases">
        <title>Activity-based single-cell genomes from oceanic crustal fluid captures similar information to metagenomic and metatranscriptomic surveys with orders of magnitude less sampling.</title>
        <authorList>
            <person name="D'Angelo T.S."/>
            <person name="Orcutt B.N."/>
        </authorList>
    </citation>
    <scope>NUCLEOTIDE SEQUENCE [LARGE SCALE GENOMIC DNA]</scope>
    <source>
        <strain evidence="12">AH-315-G07</strain>
    </source>
</reference>
<dbReference type="InterPro" id="IPR046885">
    <property type="entry name" value="MnmA-like_C"/>
</dbReference>
<dbReference type="CDD" id="cd01998">
    <property type="entry name" value="MnmA_TRMU-like"/>
    <property type="match status" value="1"/>
</dbReference>
<evidence type="ECO:0000256" key="3">
    <source>
        <dbReference type="ARBA" id="ARBA00022694"/>
    </source>
</evidence>
<dbReference type="NCBIfam" id="NF001138">
    <property type="entry name" value="PRK00143.1"/>
    <property type="match status" value="1"/>
</dbReference>
<comment type="caution">
    <text evidence="12">The sequence shown here is derived from an EMBL/GenBank/DDBJ whole genome shotgun (WGS) entry which is preliminary data.</text>
</comment>
<protein>
    <recommendedName>
        <fullName evidence="9">tRNA-specific 2-thiouridylase MnmA</fullName>
        <ecNumber evidence="9">2.8.1.13</ecNumber>
    </recommendedName>
</protein>
<dbReference type="EMBL" id="JAFITR010000017">
    <property type="protein sequence ID" value="MBN4066705.1"/>
    <property type="molecule type" value="Genomic_DNA"/>
</dbReference>
<dbReference type="Pfam" id="PF03054">
    <property type="entry name" value="tRNA_Me_trans"/>
    <property type="match status" value="1"/>
</dbReference>
<feature type="active site" description="Nucleophile" evidence="9">
    <location>
        <position position="103"/>
    </location>
</feature>
<evidence type="ECO:0000313" key="12">
    <source>
        <dbReference type="EMBL" id="MBN4066705.1"/>
    </source>
</evidence>
<evidence type="ECO:0000256" key="9">
    <source>
        <dbReference type="HAMAP-Rule" id="MF_00144"/>
    </source>
</evidence>
<evidence type="ECO:0000256" key="5">
    <source>
        <dbReference type="ARBA" id="ARBA00022840"/>
    </source>
</evidence>
<feature type="domain" description="tRNA-specific 2-thiouridylase MnmA-like C-terminal" evidence="10">
    <location>
        <begin position="281"/>
        <end position="360"/>
    </location>
</feature>
<evidence type="ECO:0000256" key="8">
    <source>
        <dbReference type="ARBA" id="ARBA00051542"/>
    </source>
</evidence>
<dbReference type="InterPro" id="IPR014729">
    <property type="entry name" value="Rossmann-like_a/b/a_fold"/>
</dbReference>
<feature type="binding site" evidence="9">
    <location>
        <begin position="12"/>
        <end position="19"/>
    </location>
    <ligand>
        <name>ATP</name>
        <dbReference type="ChEBI" id="CHEBI:30616"/>
    </ligand>
</feature>
<dbReference type="InterPro" id="IPR004506">
    <property type="entry name" value="MnmA-like"/>
</dbReference>
<comment type="similarity">
    <text evidence="9">Belongs to the MnmA/TRMU family.</text>
</comment>
<keyword evidence="4 9" id="KW-0547">Nucleotide-binding</keyword>
<dbReference type="PANTHER" id="PTHR11933:SF5">
    <property type="entry name" value="MITOCHONDRIAL TRNA-SPECIFIC 2-THIOURIDYLASE 1"/>
    <property type="match status" value="1"/>
</dbReference>
<comment type="function">
    <text evidence="9">Catalyzes the 2-thiolation of uridine at the wobble position (U34) of tRNA, leading to the formation of s(2)U34.</text>
</comment>
<evidence type="ECO:0000256" key="1">
    <source>
        <dbReference type="ARBA" id="ARBA00022555"/>
    </source>
</evidence>
<accession>A0ABS3AQU5</accession>
<feature type="binding site" evidence="9">
    <location>
        <position position="127"/>
    </location>
    <ligand>
        <name>ATP</name>
        <dbReference type="ChEBI" id="CHEBI:30616"/>
    </ligand>
</feature>
<feature type="site" description="Interaction with tRNA" evidence="9">
    <location>
        <position position="344"/>
    </location>
</feature>
<feature type="site" description="Interaction with tRNA" evidence="9">
    <location>
        <position position="128"/>
    </location>
</feature>
<feature type="region of interest" description="Interaction with target base in tRNA" evidence="9">
    <location>
        <begin position="98"/>
        <end position="100"/>
    </location>
</feature>
<sequence>MVRQKKKRVVVGMSGGVDSSLTAKLLKDDGYEVIGLFMRNWDETSHGGECRATQDSHDAQTVCDQIGIPFYVVNFTQGYWDRVFATFLKELKQGYTPNPDVLCNREIKFDLFYQKALSFDADYLATGHYARVIQRNGRHLLAKGVDSTKDQSYFLHAINGRVLEKVLFPLGEMKKKEVRKISSGLGLVTSDKRDSMGICFIGKRNFKDFLGHYLGYSRGEFRRLSGEVVGEHDGSAYYTIGQRKGLGLGGAGEAWFVVGKEKSRNVVYVEQGQDHPALYSRRLVAHEATWICGDLLENGLTNPAHLTAKIRYRQSDEACMVKLCAGGVVEVEFTRPQRAVTARQSVVFYDGEICLGGAWIESADTLAPLR</sequence>
<comment type="subcellular location">
    <subcellularLocation>
        <location evidence="9">Cytoplasm</location>
    </subcellularLocation>
</comment>
<dbReference type="GO" id="GO:0103016">
    <property type="term" value="F:tRNA-uridine 2-sulfurtransferase activity"/>
    <property type="evidence" value="ECO:0007669"/>
    <property type="project" value="UniProtKB-EC"/>
</dbReference>
<dbReference type="InterPro" id="IPR023382">
    <property type="entry name" value="MnmA-like_central_sf"/>
</dbReference>
<dbReference type="Pfam" id="PF20259">
    <property type="entry name" value="tRNA_Me_trans_M"/>
    <property type="match status" value="1"/>
</dbReference>
<dbReference type="SUPFAM" id="SSF52402">
    <property type="entry name" value="Adenine nucleotide alpha hydrolases-like"/>
    <property type="match status" value="1"/>
</dbReference>
<proteinExistence type="inferred from homology"/>
<keyword evidence="3 9" id="KW-0819">tRNA processing</keyword>
<comment type="catalytic activity">
    <reaction evidence="8 9">
        <text>S-sulfanyl-L-cysteinyl-[protein] + uridine(34) in tRNA + AH2 + ATP = 2-thiouridine(34) in tRNA + L-cysteinyl-[protein] + A + AMP + diphosphate + H(+)</text>
        <dbReference type="Rhea" id="RHEA:47032"/>
        <dbReference type="Rhea" id="RHEA-COMP:10131"/>
        <dbReference type="Rhea" id="RHEA-COMP:11726"/>
        <dbReference type="Rhea" id="RHEA-COMP:11727"/>
        <dbReference type="Rhea" id="RHEA-COMP:11728"/>
        <dbReference type="ChEBI" id="CHEBI:13193"/>
        <dbReference type="ChEBI" id="CHEBI:15378"/>
        <dbReference type="ChEBI" id="CHEBI:17499"/>
        <dbReference type="ChEBI" id="CHEBI:29950"/>
        <dbReference type="ChEBI" id="CHEBI:30616"/>
        <dbReference type="ChEBI" id="CHEBI:33019"/>
        <dbReference type="ChEBI" id="CHEBI:61963"/>
        <dbReference type="ChEBI" id="CHEBI:65315"/>
        <dbReference type="ChEBI" id="CHEBI:87170"/>
        <dbReference type="ChEBI" id="CHEBI:456215"/>
        <dbReference type="EC" id="2.8.1.13"/>
    </reaction>
</comment>
<keyword evidence="13" id="KW-1185">Reference proteome</keyword>
<feature type="domain" description="tRNA-specific 2-thiouridylase MnmA-like central" evidence="11">
    <location>
        <begin position="207"/>
        <end position="269"/>
    </location>
</feature>
<evidence type="ECO:0000259" key="10">
    <source>
        <dbReference type="Pfam" id="PF20258"/>
    </source>
</evidence>
<keyword evidence="6 9" id="KW-0694">RNA-binding</keyword>
<evidence type="ECO:0000259" key="11">
    <source>
        <dbReference type="Pfam" id="PF20259"/>
    </source>
</evidence>
<keyword evidence="5 9" id="KW-0067">ATP-binding</keyword>
<dbReference type="EC" id="2.8.1.13" evidence="9"/>
<name>A0ABS3AQU5_9BACT</name>
<organism evidence="12 13">
    <name type="scientific">Simkania negevensis</name>
    <dbReference type="NCBI Taxonomy" id="83561"/>
    <lineage>
        <taxon>Bacteria</taxon>
        <taxon>Pseudomonadati</taxon>
        <taxon>Chlamydiota</taxon>
        <taxon>Chlamydiia</taxon>
        <taxon>Parachlamydiales</taxon>
        <taxon>Simkaniaceae</taxon>
        <taxon>Simkania</taxon>
    </lineage>
</organism>
<evidence type="ECO:0000256" key="4">
    <source>
        <dbReference type="ARBA" id="ARBA00022741"/>
    </source>
</evidence>
<keyword evidence="9" id="KW-0963">Cytoplasm</keyword>
<keyword evidence="2 9" id="KW-0808">Transferase</keyword>
<keyword evidence="7" id="KW-1015">Disulfide bond</keyword>
<gene>
    <name evidence="9 12" type="primary">mnmA</name>
    <name evidence="12" type="ORF">JYU14_01320</name>
</gene>
<evidence type="ECO:0000256" key="2">
    <source>
        <dbReference type="ARBA" id="ARBA00022679"/>
    </source>
</evidence>
<dbReference type="Pfam" id="PF20258">
    <property type="entry name" value="tRNA_Me_trans_C"/>
    <property type="match status" value="1"/>
</dbReference>
<evidence type="ECO:0000256" key="6">
    <source>
        <dbReference type="ARBA" id="ARBA00022884"/>
    </source>
</evidence>
<evidence type="ECO:0000313" key="13">
    <source>
        <dbReference type="Proteomes" id="UP000722121"/>
    </source>
</evidence>
<dbReference type="HAMAP" id="MF_00144">
    <property type="entry name" value="tRNA_thiouridyl_MnmA"/>
    <property type="match status" value="1"/>
</dbReference>
<dbReference type="Gene3D" id="2.40.30.10">
    <property type="entry name" value="Translation factors"/>
    <property type="match status" value="1"/>
</dbReference>
<dbReference type="PANTHER" id="PTHR11933">
    <property type="entry name" value="TRNA 5-METHYLAMINOMETHYL-2-THIOURIDYLATE -METHYLTRANSFERASE"/>
    <property type="match status" value="1"/>
</dbReference>
<dbReference type="Gene3D" id="3.40.50.620">
    <property type="entry name" value="HUPs"/>
    <property type="match status" value="1"/>
</dbReference>
<feature type="region of interest" description="Interaction with tRNA" evidence="9">
    <location>
        <begin position="149"/>
        <end position="151"/>
    </location>
</feature>
<keyword evidence="1 9" id="KW-0820">tRNA-binding</keyword>
<feature type="binding site" evidence="9">
    <location>
        <position position="38"/>
    </location>
    <ligand>
        <name>ATP</name>
        <dbReference type="ChEBI" id="CHEBI:30616"/>
    </ligand>
</feature>
<feature type="active site" description="Cysteine persulfide intermediate" evidence="9">
    <location>
        <position position="199"/>
    </location>
</feature>
<dbReference type="Proteomes" id="UP000722121">
    <property type="component" value="Unassembled WGS sequence"/>
</dbReference>
<comment type="caution">
    <text evidence="9">Lacks conserved residue(s) required for the propagation of feature annotation.</text>
</comment>